<reference evidence="1 2" key="1">
    <citation type="journal article" date="2011" name="J. Bacteriol.">
        <title>Complete genome sequence of the polycyclic aromatic hydrocarbon-degrading bacterium Alteromonas sp. strain SN2.</title>
        <authorList>
            <person name="Jin H.M."/>
            <person name="Jeong H."/>
            <person name="Moon E.J."/>
            <person name="Math R.K."/>
            <person name="Lee K."/>
            <person name="Kim H.J."/>
            <person name="Jeon C.O."/>
            <person name="Oh T.K."/>
            <person name="Kim J.F."/>
        </authorList>
    </citation>
    <scope>NUCLEOTIDE SEQUENCE [LARGE SCALE GENOMIC DNA]</scope>
    <source>
        <strain evidence="2">JCM 17741 / KACC 18427 / KCTC 11700BP / SN2</strain>
    </source>
</reference>
<dbReference type="KEGG" id="alt:ambt_00620"/>
<keyword evidence="2" id="KW-1185">Reference proteome</keyword>
<dbReference type="HOGENOM" id="CLU_2490959_0_0_6"/>
<dbReference type="AlphaFoldDB" id="F5Z9B5"/>
<sequence length="86" mass="9727">MFFISFNVKMPLSLTPSKTCKHQHAYKKPLATNQPDNVFTAYNSIGYPIYDTACTLTYILTCFLTYIVNSQTKANLWAKTVTGKAH</sequence>
<accession>F5Z9B5</accession>
<evidence type="ECO:0000313" key="2">
    <source>
        <dbReference type="Proteomes" id="UP000000683"/>
    </source>
</evidence>
<dbReference type="Proteomes" id="UP000000683">
    <property type="component" value="Chromosome"/>
</dbReference>
<name>F5Z9B5_ALTNA</name>
<protein>
    <submittedName>
        <fullName evidence="1">Uncharacterized protein</fullName>
    </submittedName>
</protein>
<evidence type="ECO:0000313" key="1">
    <source>
        <dbReference type="EMBL" id="AEF01683.1"/>
    </source>
</evidence>
<proteinExistence type="predicted"/>
<dbReference type="EMBL" id="CP002339">
    <property type="protein sequence ID" value="AEF01683.1"/>
    <property type="molecule type" value="Genomic_DNA"/>
</dbReference>
<organism evidence="1 2">
    <name type="scientific">Alteromonas naphthalenivorans</name>
    <dbReference type="NCBI Taxonomy" id="715451"/>
    <lineage>
        <taxon>Bacteria</taxon>
        <taxon>Pseudomonadati</taxon>
        <taxon>Pseudomonadota</taxon>
        <taxon>Gammaproteobacteria</taxon>
        <taxon>Alteromonadales</taxon>
        <taxon>Alteromonadaceae</taxon>
        <taxon>Alteromonas/Salinimonas group</taxon>
        <taxon>Alteromonas</taxon>
    </lineage>
</organism>
<gene>
    <name evidence="1" type="ordered locus">ambt_00620</name>
</gene>